<evidence type="ECO:0000256" key="5">
    <source>
        <dbReference type="HAMAP-Rule" id="MF_01107"/>
    </source>
</evidence>
<dbReference type="InterPro" id="IPR015422">
    <property type="entry name" value="PyrdxlP-dep_Trfase_small"/>
</dbReference>
<sequence length="438" mass="44779">MTTENLPQERPLSELVGSSPSGAAWLSRYSDSLMGVFGTPQRVLVRGQGCYVWDADGKQYLDLLGGIAVNALGHAHPFVTSVISSQLSTLGHVSNFFTSPTQVALAEKLLEITGAPAGSKVFFANSGTEANEAAFKLARRNSTNAANGQRTKVVALEGAFHGRTMGALALTAKKAYREPFEPLPGGVVHVPFGDVDALAAAVDDTTQAVFLEPIQGEAGVIPLPPGYLAAARKITHDAGALLIVDEVQTGMGRTGAWLAIEGSGIVPDAVTLAKGLGGGFPIGALITFGAENSERLSAGQHGTTFGGNPVATAAALATVHAIETQGVLANVRAVGERLRESLSALPEVAEVRGRGLLIGVDLALPAGVPESANLAGAVVNAALEAGFIVNAPGPRTVRLAPPLILTAEQADTFVAALPQLVASAAAQLSAATTEKEAK</sequence>
<feature type="binding site" evidence="5">
    <location>
        <begin position="127"/>
        <end position="128"/>
    </location>
    <ligand>
        <name>pyridoxal 5'-phosphate</name>
        <dbReference type="ChEBI" id="CHEBI:597326"/>
    </ligand>
</feature>
<accession>A0ABS1K5N9</accession>
<keyword evidence="2 5" id="KW-0028">Amino-acid biosynthesis</keyword>
<dbReference type="Proteomes" id="UP000639051">
    <property type="component" value="Unassembled WGS sequence"/>
</dbReference>
<keyword evidence="5" id="KW-0963">Cytoplasm</keyword>
<dbReference type="EC" id="2.6.1.11" evidence="5"/>
<comment type="miscellaneous">
    <text evidence="5">May also have succinyldiaminopimelate aminotransferase activity, thus carrying out the corresponding step in lysine biosynthesis.</text>
</comment>
<dbReference type="NCBIfam" id="NF002874">
    <property type="entry name" value="PRK03244.1"/>
    <property type="match status" value="1"/>
</dbReference>
<dbReference type="HAMAP" id="MF_01107">
    <property type="entry name" value="ArgD_aminotrans_3"/>
    <property type="match status" value="1"/>
</dbReference>
<dbReference type="Gene3D" id="3.90.1150.10">
    <property type="entry name" value="Aspartate Aminotransferase, domain 1"/>
    <property type="match status" value="1"/>
</dbReference>
<dbReference type="EMBL" id="JAERRC010000035">
    <property type="protein sequence ID" value="MBL0706773.1"/>
    <property type="molecule type" value="Genomic_DNA"/>
</dbReference>
<dbReference type="PANTHER" id="PTHR11986">
    <property type="entry name" value="AMINOTRANSFERASE CLASS III"/>
    <property type="match status" value="1"/>
</dbReference>
<feature type="binding site" evidence="5">
    <location>
        <begin position="245"/>
        <end position="248"/>
    </location>
    <ligand>
        <name>pyridoxal 5'-phosphate</name>
        <dbReference type="ChEBI" id="CHEBI:597326"/>
    </ligand>
</feature>
<dbReference type="InterPro" id="IPR015421">
    <property type="entry name" value="PyrdxlP-dep_Trfase_major"/>
</dbReference>
<dbReference type="RefSeq" id="WP_189694692.1">
    <property type="nucleotide sequence ID" value="NZ_BNCM01000012.1"/>
</dbReference>
<feature type="binding site" evidence="5">
    <location>
        <position position="163"/>
    </location>
    <ligand>
        <name>N(2)-acetyl-L-ornithine</name>
        <dbReference type="ChEBI" id="CHEBI:57805"/>
    </ligand>
</feature>
<reference evidence="6 7" key="1">
    <citation type="submission" date="2021-01" db="EMBL/GenBank/DDBJ databases">
        <title>Genome public.</title>
        <authorList>
            <person name="Liu C."/>
            <person name="Sun Q."/>
        </authorList>
    </citation>
    <scope>NUCLEOTIDE SEQUENCE [LARGE SCALE GENOMIC DNA]</scope>
    <source>
        <strain evidence="6 7">JC656</strain>
    </source>
</reference>
<gene>
    <name evidence="5" type="primary">argD</name>
    <name evidence="6" type="ORF">JJE72_14855</name>
</gene>
<dbReference type="PIRSF" id="PIRSF000521">
    <property type="entry name" value="Transaminase_4ab_Lys_Orn"/>
    <property type="match status" value="1"/>
</dbReference>
<evidence type="ECO:0000313" key="6">
    <source>
        <dbReference type="EMBL" id="MBL0706773.1"/>
    </source>
</evidence>
<keyword evidence="3 5" id="KW-0808">Transferase</keyword>
<keyword evidence="5" id="KW-0055">Arginine biosynthesis</keyword>
<dbReference type="NCBIfam" id="NF002325">
    <property type="entry name" value="PRK01278.1"/>
    <property type="match status" value="1"/>
</dbReference>
<organism evidence="6 7">
    <name type="scientific">Sinomonas cellulolyticus</name>
    <dbReference type="NCBI Taxonomy" id="2801916"/>
    <lineage>
        <taxon>Bacteria</taxon>
        <taxon>Bacillati</taxon>
        <taxon>Actinomycetota</taxon>
        <taxon>Actinomycetes</taxon>
        <taxon>Micrococcales</taxon>
        <taxon>Micrococcaceae</taxon>
        <taxon>Sinomonas</taxon>
    </lineage>
</organism>
<dbReference type="SUPFAM" id="SSF53383">
    <property type="entry name" value="PLP-dependent transferases"/>
    <property type="match status" value="1"/>
</dbReference>
<dbReference type="InterPro" id="IPR005814">
    <property type="entry name" value="Aminotrans_3"/>
</dbReference>
<dbReference type="InterPro" id="IPR004636">
    <property type="entry name" value="AcOrn/SuccOrn_fam"/>
</dbReference>
<comment type="subunit">
    <text evidence="5">Homodimer.</text>
</comment>
<evidence type="ECO:0000313" key="7">
    <source>
        <dbReference type="Proteomes" id="UP000639051"/>
    </source>
</evidence>
<dbReference type="InterPro" id="IPR049704">
    <property type="entry name" value="Aminotrans_3_PPA_site"/>
</dbReference>
<dbReference type="NCBIfam" id="TIGR00707">
    <property type="entry name" value="argD"/>
    <property type="match status" value="1"/>
</dbReference>
<dbReference type="PROSITE" id="PS00600">
    <property type="entry name" value="AA_TRANSFER_CLASS_3"/>
    <property type="match status" value="1"/>
</dbReference>
<keyword evidence="7" id="KW-1185">Reference proteome</keyword>
<evidence type="ECO:0000256" key="3">
    <source>
        <dbReference type="ARBA" id="ARBA00022679"/>
    </source>
</evidence>
<dbReference type="GO" id="GO:0003992">
    <property type="term" value="F:N2-acetyl-L-ornithine:2-oxoglutarate 5-aminotransferase activity"/>
    <property type="evidence" value="ECO:0007669"/>
    <property type="project" value="UniProtKB-EC"/>
</dbReference>
<evidence type="ECO:0000256" key="2">
    <source>
        <dbReference type="ARBA" id="ARBA00022605"/>
    </source>
</evidence>
<keyword evidence="4 5" id="KW-0663">Pyridoxal phosphate</keyword>
<feature type="modified residue" description="N6-(pyridoxal phosphate)lysine" evidence="5">
    <location>
        <position position="274"/>
    </location>
</feature>
<comment type="caution">
    <text evidence="6">The sequence shown here is derived from an EMBL/GenBank/DDBJ whole genome shotgun (WGS) entry which is preliminary data.</text>
</comment>
<dbReference type="InterPro" id="IPR050103">
    <property type="entry name" value="Class-III_PLP-dep_AT"/>
</dbReference>
<dbReference type="InterPro" id="IPR015424">
    <property type="entry name" value="PyrdxlP-dep_Trfase"/>
</dbReference>
<protein>
    <recommendedName>
        <fullName evidence="5">Acetylornithine aminotransferase</fullName>
        <shortName evidence="5">ACOAT</shortName>
        <ecNumber evidence="5">2.6.1.11</ecNumber>
    </recommendedName>
</protein>
<comment type="pathway">
    <text evidence="5">Amino-acid biosynthesis; L-arginine biosynthesis; N(2)-acetyl-L-ornithine from L-glutamate: step 4/4.</text>
</comment>
<comment type="subcellular location">
    <subcellularLocation>
        <location evidence="5">Cytoplasm</location>
    </subcellularLocation>
</comment>
<feature type="binding site" evidence="5">
    <location>
        <position position="160"/>
    </location>
    <ligand>
        <name>pyridoxal 5'-phosphate</name>
        <dbReference type="ChEBI" id="CHEBI:597326"/>
    </ligand>
</feature>
<keyword evidence="1 5" id="KW-0032">Aminotransferase</keyword>
<proteinExistence type="inferred from homology"/>
<dbReference type="Gene3D" id="3.40.640.10">
    <property type="entry name" value="Type I PLP-dependent aspartate aminotransferase-like (Major domain)"/>
    <property type="match status" value="1"/>
</dbReference>
<feature type="binding site" evidence="5">
    <location>
        <position position="304"/>
    </location>
    <ligand>
        <name>pyridoxal 5'-phosphate</name>
        <dbReference type="ChEBI" id="CHEBI:597326"/>
    </ligand>
</feature>
<evidence type="ECO:0000256" key="4">
    <source>
        <dbReference type="ARBA" id="ARBA00022898"/>
    </source>
</evidence>
<dbReference type="PANTHER" id="PTHR11986:SF79">
    <property type="entry name" value="ACETYLORNITHINE AMINOTRANSFERASE, MITOCHONDRIAL"/>
    <property type="match status" value="1"/>
</dbReference>
<feature type="binding site" evidence="5">
    <location>
        <position position="303"/>
    </location>
    <ligand>
        <name>N(2)-acetyl-L-ornithine</name>
        <dbReference type="ChEBI" id="CHEBI:57805"/>
    </ligand>
</feature>
<comment type="catalytic activity">
    <reaction evidence="5">
        <text>N(2)-acetyl-L-ornithine + 2-oxoglutarate = N-acetyl-L-glutamate 5-semialdehyde + L-glutamate</text>
        <dbReference type="Rhea" id="RHEA:18049"/>
        <dbReference type="ChEBI" id="CHEBI:16810"/>
        <dbReference type="ChEBI" id="CHEBI:29123"/>
        <dbReference type="ChEBI" id="CHEBI:29985"/>
        <dbReference type="ChEBI" id="CHEBI:57805"/>
        <dbReference type="EC" id="2.6.1.11"/>
    </reaction>
</comment>
<evidence type="ECO:0000256" key="1">
    <source>
        <dbReference type="ARBA" id="ARBA00022576"/>
    </source>
</evidence>
<dbReference type="CDD" id="cd00610">
    <property type="entry name" value="OAT_like"/>
    <property type="match status" value="1"/>
</dbReference>
<comment type="cofactor">
    <cofactor evidence="5">
        <name>pyridoxal 5'-phosphate</name>
        <dbReference type="ChEBI" id="CHEBI:597326"/>
    </cofactor>
    <text evidence="5">Binds 1 pyridoxal phosphate per subunit.</text>
</comment>
<dbReference type="Pfam" id="PF00202">
    <property type="entry name" value="Aminotran_3"/>
    <property type="match status" value="1"/>
</dbReference>
<name>A0ABS1K5N9_9MICC</name>
<comment type="similarity">
    <text evidence="5">Belongs to the class-III pyridoxal-phosphate-dependent aminotransferase family. ArgD subfamily.</text>
</comment>